<gene>
    <name evidence="2" type="ORF">BWQ96_07714</name>
</gene>
<keyword evidence="3" id="KW-1185">Reference proteome</keyword>
<evidence type="ECO:0000313" key="3">
    <source>
        <dbReference type="Proteomes" id="UP000247409"/>
    </source>
</evidence>
<proteinExistence type="predicted"/>
<keyword evidence="1" id="KW-0472">Membrane</keyword>
<feature type="transmembrane region" description="Helical" evidence="1">
    <location>
        <begin position="60"/>
        <end position="79"/>
    </location>
</feature>
<evidence type="ECO:0000313" key="2">
    <source>
        <dbReference type="EMBL" id="PXF42552.1"/>
    </source>
</evidence>
<keyword evidence="1" id="KW-1133">Transmembrane helix</keyword>
<feature type="transmembrane region" description="Helical" evidence="1">
    <location>
        <begin position="9"/>
        <end position="26"/>
    </location>
</feature>
<keyword evidence="1" id="KW-0812">Transmembrane</keyword>
<dbReference type="AlphaFoldDB" id="A0A2V3IKE3"/>
<evidence type="ECO:0000256" key="1">
    <source>
        <dbReference type="SAM" id="Phobius"/>
    </source>
</evidence>
<sequence length="174" mass="19935">MGRLECCRIILYVIEWIWTTVIMGIFPNQLKIEAPTVNGTFEDVCLFNANVGTSRCQYGVAWATVGWVILTITIIWYFLDYCSSVFLPANVEIIMFTWLALWWFVGSITLTATKSSRAPSPSNVPVAFAWMLVFFCIISAYIASRGPKSFEYRFSETDAERSYDDRSYDQSYQA</sequence>
<dbReference type="OrthoDB" id="10302811at2759"/>
<protein>
    <recommendedName>
        <fullName evidence="4">MARVEL domain-containing protein</fullName>
    </recommendedName>
</protein>
<feature type="transmembrane region" description="Helical" evidence="1">
    <location>
        <begin position="124"/>
        <end position="143"/>
    </location>
</feature>
<comment type="caution">
    <text evidence="2">The sequence shown here is derived from an EMBL/GenBank/DDBJ whole genome shotgun (WGS) entry which is preliminary data.</text>
</comment>
<organism evidence="2 3">
    <name type="scientific">Gracilariopsis chorda</name>
    <dbReference type="NCBI Taxonomy" id="448386"/>
    <lineage>
        <taxon>Eukaryota</taxon>
        <taxon>Rhodophyta</taxon>
        <taxon>Florideophyceae</taxon>
        <taxon>Rhodymeniophycidae</taxon>
        <taxon>Gracilariales</taxon>
        <taxon>Gracilariaceae</taxon>
        <taxon>Gracilariopsis</taxon>
    </lineage>
</organism>
<dbReference type="EMBL" id="NBIV01000158">
    <property type="protein sequence ID" value="PXF42552.1"/>
    <property type="molecule type" value="Genomic_DNA"/>
</dbReference>
<reference evidence="2 3" key="1">
    <citation type="journal article" date="2018" name="Mol. Biol. Evol.">
        <title>Analysis of the draft genome of the red seaweed Gracilariopsis chorda provides insights into genome size evolution in Rhodophyta.</title>
        <authorList>
            <person name="Lee J."/>
            <person name="Yang E.C."/>
            <person name="Graf L."/>
            <person name="Yang J.H."/>
            <person name="Qiu H."/>
            <person name="Zel Zion U."/>
            <person name="Chan C.X."/>
            <person name="Stephens T.G."/>
            <person name="Weber A.P.M."/>
            <person name="Boo G.H."/>
            <person name="Boo S.M."/>
            <person name="Kim K.M."/>
            <person name="Shin Y."/>
            <person name="Jung M."/>
            <person name="Lee S.J."/>
            <person name="Yim H.S."/>
            <person name="Lee J.H."/>
            <person name="Bhattacharya D."/>
            <person name="Yoon H.S."/>
        </authorList>
    </citation>
    <scope>NUCLEOTIDE SEQUENCE [LARGE SCALE GENOMIC DNA]</scope>
    <source>
        <strain evidence="2 3">SKKU-2015</strain>
        <tissue evidence="2">Whole body</tissue>
    </source>
</reference>
<feature type="transmembrane region" description="Helical" evidence="1">
    <location>
        <begin position="91"/>
        <end position="112"/>
    </location>
</feature>
<dbReference type="Proteomes" id="UP000247409">
    <property type="component" value="Unassembled WGS sequence"/>
</dbReference>
<evidence type="ECO:0008006" key="4">
    <source>
        <dbReference type="Google" id="ProtNLM"/>
    </source>
</evidence>
<accession>A0A2V3IKE3</accession>
<name>A0A2V3IKE3_9FLOR</name>